<evidence type="ECO:0000256" key="1">
    <source>
        <dbReference type="ARBA" id="ARBA00022723"/>
    </source>
</evidence>
<reference evidence="5" key="1">
    <citation type="journal article" date="2014" name="Int. J. Syst. Evol. Microbiol.">
        <title>Complete genome sequence of Corynebacterium casei LMG S-19264T (=DSM 44701T), isolated from a smear-ripened cheese.</title>
        <authorList>
            <consortium name="US DOE Joint Genome Institute (JGI-PGF)"/>
            <person name="Walter F."/>
            <person name="Albersmeier A."/>
            <person name="Kalinowski J."/>
            <person name="Ruckert C."/>
        </authorList>
    </citation>
    <scope>NUCLEOTIDE SEQUENCE</scope>
    <source>
        <strain evidence="5">KCTC 12711</strain>
    </source>
</reference>
<evidence type="ECO:0000256" key="3">
    <source>
        <dbReference type="SAM" id="MobiDB-lite"/>
    </source>
</evidence>
<evidence type="ECO:0000256" key="2">
    <source>
        <dbReference type="ARBA" id="ARBA00022801"/>
    </source>
</evidence>
<accession>A0A918S1Q8</accession>
<evidence type="ECO:0000256" key="4">
    <source>
        <dbReference type="SAM" id="SignalP"/>
    </source>
</evidence>
<sequence>MKKTTIASALLLAASLAACEQQTATTAAEEQAATPAAEVATPVVTESAPEAEKPSRFDIYAEVELDVDLSSLSEQQKQMVSLLIDAAKITDEIFWLQVWGDKNELLSGIEDPKARQFAVYNYGPWDRLDADKPFIDGAGPRPAGARYYPADMSKEEFEAWEQEGKDGLYSIVKRAEDGSLSLVSYTEAYVDQITQVADLLQQASELAEDEGFANYLKLRAQALRTNDYQASDMAWMDNKTNQVEVVIGPIETYQDALFGYRAAFETFVLVKDMAWSERLARFAKYMPELQQGLPVPDQYKAEVPGSDADLNAYDMAYCAGDCNSGAKTIAINLPNDEQVQLEKGTRRLQLKNAMRAKFDKILLPISEQLIAEDQRKHITFDAFFANTMFHEVAHGLGIKNTITGNGTVRQALKEHASALEEGKADILGVYMIQALREKNEISEGELMDNYVTFLAGIFRSVRFGASSAHGRANMIRFNYFSDAGAFTRDEATGTYRVNRDAFEAAIKSLSEHLLILQGDGDYNKVAEFVEAKGSVSPQLQADLDHLAAASIPVDIVYKQGKDVLGL</sequence>
<feature type="chain" id="PRO_5036733713" description="Zn-dependent hydrolase" evidence="4">
    <location>
        <begin position="21"/>
        <end position="566"/>
    </location>
</feature>
<gene>
    <name evidence="5" type="ORF">GCM10008090_31550</name>
</gene>
<keyword evidence="1" id="KW-0479">Metal-binding</keyword>
<dbReference type="GO" id="GO:0008239">
    <property type="term" value="F:dipeptidyl-peptidase activity"/>
    <property type="evidence" value="ECO:0007669"/>
    <property type="project" value="TreeGrafter"/>
</dbReference>
<dbReference type="Gene3D" id="3.30.540.30">
    <property type="match status" value="1"/>
</dbReference>
<keyword evidence="4" id="KW-0732">Signal</keyword>
<proteinExistence type="predicted"/>
<keyword evidence="2" id="KW-0378">Hydrolase</keyword>
<dbReference type="PROSITE" id="PS51257">
    <property type="entry name" value="PROKAR_LIPOPROTEIN"/>
    <property type="match status" value="1"/>
</dbReference>
<organism evidence="5 6">
    <name type="scientific">Arenicella chitinivorans</name>
    <dbReference type="NCBI Taxonomy" id="1329800"/>
    <lineage>
        <taxon>Bacteria</taxon>
        <taxon>Pseudomonadati</taxon>
        <taxon>Pseudomonadota</taxon>
        <taxon>Gammaproteobacteria</taxon>
        <taxon>Arenicellales</taxon>
        <taxon>Arenicellaceae</taxon>
        <taxon>Arenicella</taxon>
    </lineage>
</organism>
<reference evidence="5" key="2">
    <citation type="submission" date="2020-09" db="EMBL/GenBank/DDBJ databases">
        <authorList>
            <person name="Sun Q."/>
            <person name="Kim S."/>
        </authorList>
    </citation>
    <scope>NUCLEOTIDE SEQUENCE</scope>
    <source>
        <strain evidence="5">KCTC 12711</strain>
    </source>
</reference>
<dbReference type="Proteomes" id="UP000614811">
    <property type="component" value="Unassembled WGS sequence"/>
</dbReference>
<evidence type="ECO:0000313" key="6">
    <source>
        <dbReference type="Proteomes" id="UP000614811"/>
    </source>
</evidence>
<feature type="signal peptide" evidence="4">
    <location>
        <begin position="1"/>
        <end position="20"/>
    </location>
</feature>
<evidence type="ECO:0008006" key="7">
    <source>
        <dbReference type="Google" id="ProtNLM"/>
    </source>
</evidence>
<keyword evidence="6" id="KW-1185">Reference proteome</keyword>
<dbReference type="RefSeq" id="WP_189402679.1">
    <property type="nucleotide sequence ID" value="NZ_BMXA01000008.1"/>
</dbReference>
<dbReference type="PANTHER" id="PTHR23422">
    <property type="entry name" value="DIPEPTIDYL PEPTIDASE III-RELATED"/>
    <property type="match status" value="1"/>
</dbReference>
<dbReference type="GO" id="GO:0046872">
    <property type="term" value="F:metal ion binding"/>
    <property type="evidence" value="ECO:0007669"/>
    <property type="project" value="UniProtKB-KW"/>
</dbReference>
<feature type="compositionally biased region" description="Low complexity" evidence="3">
    <location>
        <begin position="29"/>
        <end position="46"/>
    </location>
</feature>
<comment type="caution">
    <text evidence="5">The sequence shown here is derived from an EMBL/GenBank/DDBJ whole genome shotgun (WGS) entry which is preliminary data.</text>
</comment>
<name>A0A918S1Q8_9GAMM</name>
<evidence type="ECO:0000313" key="5">
    <source>
        <dbReference type="EMBL" id="GHA19549.1"/>
    </source>
</evidence>
<dbReference type="AlphaFoldDB" id="A0A918S1Q8"/>
<dbReference type="InterPro" id="IPR039461">
    <property type="entry name" value="Peptidase_M49"/>
</dbReference>
<protein>
    <recommendedName>
        <fullName evidence="7">Zn-dependent hydrolase</fullName>
    </recommendedName>
</protein>
<dbReference type="EMBL" id="BMXA01000008">
    <property type="protein sequence ID" value="GHA19549.1"/>
    <property type="molecule type" value="Genomic_DNA"/>
</dbReference>
<dbReference type="Pfam" id="PF03571">
    <property type="entry name" value="Peptidase_M49"/>
    <property type="match status" value="1"/>
</dbReference>
<feature type="region of interest" description="Disordered" evidence="3">
    <location>
        <begin position="29"/>
        <end position="51"/>
    </location>
</feature>
<dbReference type="PANTHER" id="PTHR23422:SF9">
    <property type="entry name" value="ZN-DEPENDENT HYDROLASE"/>
    <property type="match status" value="1"/>
</dbReference>
<dbReference type="GO" id="GO:0005737">
    <property type="term" value="C:cytoplasm"/>
    <property type="evidence" value="ECO:0007669"/>
    <property type="project" value="TreeGrafter"/>
</dbReference>